<comment type="function">
    <text evidence="2">May play the central regulatory role in sporulation. It may be an element of the effector pathway responsible for the activation of sporulation genes in response to nutritional stress. Spo0A may act in concert with spo0H (a sigma factor) to control the expression of some genes that are critical to the sporulation process.</text>
</comment>
<evidence type="ECO:0000256" key="3">
    <source>
        <dbReference type="PROSITE-ProRule" id="PRU00169"/>
    </source>
</evidence>
<dbReference type="SUPFAM" id="SSF52172">
    <property type="entry name" value="CheY-like"/>
    <property type="match status" value="1"/>
</dbReference>
<dbReference type="InterPro" id="IPR001789">
    <property type="entry name" value="Sig_transdc_resp-reg_receiver"/>
</dbReference>
<name>A0A7X2SQP3_9FIRM</name>
<gene>
    <name evidence="5" type="ORF">GKE44_11895</name>
</gene>
<protein>
    <recommendedName>
        <fullName evidence="1">Stage 0 sporulation protein A homolog</fullName>
    </recommendedName>
</protein>
<evidence type="ECO:0000259" key="4">
    <source>
        <dbReference type="PROSITE" id="PS50110"/>
    </source>
</evidence>
<comment type="caution">
    <text evidence="3">Lacks conserved residue(s) required for the propagation of feature annotation.</text>
</comment>
<dbReference type="RefSeq" id="WP_139148818.1">
    <property type="nucleotide sequence ID" value="NZ_WKQO01000021.1"/>
</dbReference>
<dbReference type="Proteomes" id="UP000465607">
    <property type="component" value="Unassembled WGS sequence"/>
</dbReference>
<accession>A0A7X2SQP3</accession>
<dbReference type="InterPro" id="IPR011006">
    <property type="entry name" value="CheY-like_superfamily"/>
</dbReference>
<sequence>MIDQIIKIDKIIEAHDISEELSYITDIQYDIIIINYDKVRIRHGDFKMIFDIRCKTQAPLLVILEGCEIRDKLHVLNMKADDYIEKPINIDELEEKMLQLLHKLS</sequence>
<evidence type="ECO:0000256" key="1">
    <source>
        <dbReference type="ARBA" id="ARBA00018672"/>
    </source>
</evidence>
<dbReference type="GO" id="GO:0000160">
    <property type="term" value="P:phosphorelay signal transduction system"/>
    <property type="evidence" value="ECO:0007669"/>
    <property type="project" value="InterPro"/>
</dbReference>
<evidence type="ECO:0000313" key="6">
    <source>
        <dbReference type="Proteomes" id="UP000465607"/>
    </source>
</evidence>
<organism evidence="5 6">
    <name type="scientific">Agathobacter rectalis</name>
    <dbReference type="NCBI Taxonomy" id="39491"/>
    <lineage>
        <taxon>Bacteria</taxon>
        <taxon>Bacillati</taxon>
        <taxon>Bacillota</taxon>
        <taxon>Clostridia</taxon>
        <taxon>Lachnospirales</taxon>
        <taxon>Lachnospiraceae</taxon>
        <taxon>Agathobacter</taxon>
    </lineage>
</organism>
<comment type="caution">
    <text evidence="5">The sequence shown here is derived from an EMBL/GenBank/DDBJ whole genome shotgun (WGS) entry which is preliminary data.</text>
</comment>
<dbReference type="Gene3D" id="3.40.50.2300">
    <property type="match status" value="1"/>
</dbReference>
<dbReference type="PROSITE" id="PS50110">
    <property type="entry name" value="RESPONSE_REGULATORY"/>
    <property type="match status" value="1"/>
</dbReference>
<feature type="domain" description="Response regulatory" evidence="4">
    <location>
        <begin position="1"/>
        <end position="101"/>
    </location>
</feature>
<evidence type="ECO:0000256" key="2">
    <source>
        <dbReference type="ARBA" id="ARBA00024867"/>
    </source>
</evidence>
<dbReference type="AlphaFoldDB" id="A0A7X2SQP3"/>
<reference evidence="5 6" key="1">
    <citation type="journal article" date="2019" name="Nat. Med.">
        <title>A library of human gut bacterial isolates paired with longitudinal multiomics data enables mechanistic microbiome research.</title>
        <authorList>
            <person name="Poyet M."/>
            <person name="Groussin M."/>
            <person name="Gibbons S.M."/>
            <person name="Avila-Pacheco J."/>
            <person name="Jiang X."/>
            <person name="Kearney S.M."/>
            <person name="Perrotta A.R."/>
            <person name="Berdy B."/>
            <person name="Zhao S."/>
            <person name="Lieberman T.D."/>
            <person name="Swanson P.K."/>
            <person name="Smith M."/>
            <person name="Roesemann S."/>
            <person name="Alexander J.E."/>
            <person name="Rich S.A."/>
            <person name="Livny J."/>
            <person name="Vlamakis H."/>
            <person name="Clish C."/>
            <person name="Bullock K."/>
            <person name="Deik A."/>
            <person name="Scott J."/>
            <person name="Pierce K.A."/>
            <person name="Xavier R.J."/>
            <person name="Alm E.J."/>
        </authorList>
    </citation>
    <scope>NUCLEOTIDE SEQUENCE [LARGE SCALE GENOMIC DNA]</scope>
    <source>
        <strain evidence="5 6">BIOML-A5</strain>
    </source>
</reference>
<evidence type="ECO:0000313" key="5">
    <source>
        <dbReference type="EMBL" id="MSD27833.1"/>
    </source>
</evidence>
<dbReference type="EMBL" id="WKQV01000022">
    <property type="protein sequence ID" value="MSD27833.1"/>
    <property type="molecule type" value="Genomic_DNA"/>
</dbReference>
<proteinExistence type="predicted"/>